<gene>
    <name evidence="4" type="ORF">ERS852385_02027</name>
</gene>
<sequence>MMNRILRRAAVFAAAALFLGQSFAMAAGLTSMRFHSGSEHDRVVYEFTDLPAYTTAVSADGRTLTLDLADTSYKGFAAVPAKGSRIESIAYNKKGKHLIVTMKLKAGLTYQVRTLKNPTRLFVDVVPDTAVSMPSSKPASSKTTTSKPSLGKPASGNASGMPGGIDGDYVQEIAPGLTEHTYVYWDDYGKISAWLLEADPARYRLVPALAKGRIPGREAVSGIVARAGGIAGINASYFAPAGDILGVTQMNGQTVGTTYYTRSAFGLRKDGTPVFGKISYDGMVTMGGVSVSVAGVDCERGADSLVIYNRAYGASTGTNEYGREYVVRGGRVTDIRQNDSPIPADGVVLSVHGTVADELAGVQVGDPVSIEENLGGGWQGMDFIIGCGPRLVANGRVNVTVDEEDFPADIRIGRAPRSAVGITKDGRYLLAVVDGRQSHSVGLTLTDWARLLVKFGAQDALNLDGGGSSDLVVNGEVQNSPSDGQERLVGDALVLVAK</sequence>
<evidence type="ECO:0000256" key="2">
    <source>
        <dbReference type="SAM" id="SignalP"/>
    </source>
</evidence>
<evidence type="ECO:0000313" key="4">
    <source>
        <dbReference type="EMBL" id="CUO05630.1"/>
    </source>
</evidence>
<feature type="region of interest" description="Disordered" evidence="1">
    <location>
        <begin position="131"/>
        <end position="158"/>
    </location>
</feature>
<dbReference type="STRING" id="187979.ERS852385_02027"/>
<dbReference type="PANTHER" id="PTHR40446">
    <property type="entry name" value="N-ACETYLGLUCOSAMINE-1-PHOSPHODIESTER ALPHA-N-ACETYLGLUCOSAMINIDASE"/>
    <property type="match status" value="1"/>
</dbReference>
<dbReference type="Pfam" id="PF09992">
    <property type="entry name" value="NAGPA"/>
    <property type="match status" value="1"/>
</dbReference>
<feature type="compositionally biased region" description="Low complexity" evidence="1">
    <location>
        <begin position="132"/>
        <end position="149"/>
    </location>
</feature>
<dbReference type="AlphaFoldDB" id="A0A174C168"/>
<protein>
    <submittedName>
        <fullName evidence="4">Exopolysaccharide biosynthesis protein related to N-acetylglucosamine-1-phosphodiester alpha-N-acetylglucosaminidase</fullName>
    </submittedName>
</protein>
<dbReference type="eggNOG" id="COG4632">
    <property type="taxonomic scope" value="Bacteria"/>
</dbReference>
<keyword evidence="2" id="KW-0732">Signal</keyword>
<dbReference type="InterPro" id="IPR018711">
    <property type="entry name" value="NAGPA"/>
</dbReference>
<evidence type="ECO:0000313" key="5">
    <source>
        <dbReference type="Proteomes" id="UP000095546"/>
    </source>
</evidence>
<dbReference type="EMBL" id="CYYU01000023">
    <property type="protein sequence ID" value="CUO05630.1"/>
    <property type="molecule type" value="Genomic_DNA"/>
</dbReference>
<keyword evidence="5" id="KW-1185">Reference proteome</keyword>
<evidence type="ECO:0000259" key="3">
    <source>
        <dbReference type="Pfam" id="PF09992"/>
    </source>
</evidence>
<evidence type="ECO:0000256" key="1">
    <source>
        <dbReference type="SAM" id="MobiDB-lite"/>
    </source>
</evidence>
<reference evidence="4 5" key="1">
    <citation type="submission" date="2015-09" db="EMBL/GenBank/DDBJ databases">
        <authorList>
            <consortium name="Pathogen Informatics"/>
        </authorList>
    </citation>
    <scope>NUCLEOTIDE SEQUENCE [LARGE SCALE GENOMIC DNA]</scope>
    <source>
        <strain evidence="4 5">2789STDY5608828</strain>
    </source>
</reference>
<feature type="domain" description="Phosphodiester glycosidase" evidence="3">
    <location>
        <begin position="322"/>
        <end position="495"/>
    </location>
</feature>
<organism evidence="4 5">
    <name type="scientific">Mitsuokella jalaludinii</name>
    <dbReference type="NCBI Taxonomy" id="187979"/>
    <lineage>
        <taxon>Bacteria</taxon>
        <taxon>Bacillati</taxon>
        <taxon>Bacillota</taxon>
        <taxon>Negativicutes</taxon>
        <taxon>Selenomonadales</taxon>
        <taxon>Selenomonadaceae</taxon>
        <taxon>Mitsuokella</taxon>
    </lineage>
</organism>
<dbReference type="OrthoDB" id="9816453at2"/>
<dbReference type="Proteomes" id="UP000095546">
    <property type="component" value="Unassembled WGS sequence"/>
</dbReference>
<feature type="signal peptide" evidence="2">
    <location>
        <begin position="1"/>
        <end position="26"/>
    </location>
</feature>
<proteinExistence type="predicted"/>
<feature type="chain" id="PRO_5008018820" evidence="2">
    <location>
        <begin position="27"/>
        <end position="498"/>
    </location>
</feature>
<accession>A0A174C168</accession>
<name>A0A174C168_9FIRM</name>
<dbReference type="PANTHER" id="PTHR40446:SF2">
    <property type="entry name" value="N-ACETYLGLUCOSAMINE-1-PHOSPHODIESTER ALPHA-N-ACETYLGLUCOSAMINIDASE"/>
    <property type="match status" value="1"/>
</dbReference>